<dbReference type="Proteomes" id="UP000268084">
    <property type="component" value="Chromosome"/>
</dbReference>
<dbReference type="Pfam" id="PF13579">
    <property type="entry name" value="Glyco_trans_4_4"/>
    <property type="match status" value="1"/>
</dbReference>
<dbReference type="CDD" id="cd03809">
    <property type="entry name" value="GT4_MtfB-like"/>
    <property type="match status" value="1"/>
</dbReference>
<dbReference type="InterPro" id="IPR028098">
    <property type="entry name" value="Glyco_trans_4-like_N"/>
</dbReference>
<keyword evidence="1" id="KW-0328">Glycosyltransferase</keyword>
<evidence type="ECO:0000313" key="4">
    <source>
        <dbReference type="EMBL" id="AZI58521.1"/>
    </source>
</evidence>
<evidence type="ECO:0000256" key="1">
    <source>
        <dbReference type="ARBA" id="ARBA00022676"/>
    </source>
</evidence>
<dbReference type="RefSeq" id="WP_124799430.1">
    <property type="nucleotide sequence ID" value="NZ_CP034170.1"/>
</dbReference>
<reference evidence="4 5" key="2">
    <citation type="submission" date="2018-12" db="EMBL/GenBank/DDBJ databases">
        <title>Nakamurella antarcticus sp. nov., isolated from Antarctica South Shetland Islands soil.</title>
        <authorList>
            <person name="Peng F."/>
        </authorList>
    </citation>
    <scope>NUCLEOTIDE SEQUENCE [LARGE SCALE GENOMIC DNA]</scope>
    <source>
        <strain evidence="4 5">S14-144</strain>
    </source>
</reference>
<protein>
    <submittedName>
        <fullName evidence="4">Glycosyltransferase family 1 protein</fullName>
    </submittedName>
</protein>
<gene>
    <name evidence="4" type="ORF">EH165_10665</name>
</gene>
<dbReference type="KEGG" id="nak:EH165_10665"/>
<proteinExistence type="predicted"/>
<dbReference type="OrthoDB" id="9801609at2"/>
<dbReference type="GO" id="GO:0009103">
    <property type="term" value="P:lipopolysaccharide biosynthetic process"/>
    <property type="evidence" value="ECO:0007669"/>
    <property type="project" value="TreeGrafter"/>
</dbReference>
<dbReference type="PANTHER" id="PTHR46401">
    <property type="entry name" value="GLYCOSYLTRANSFERASE WBBK-RELATED"/>
    <property type="match status" value="1"/>
</dbReference>
<dbReference type="Pfam" id="PF13692">
    <property type="entry name" value="Glyco_trans_1_4"/>
    <property type="match status" value="1"/>
</dbReference>
<organism evidence="4 5">
    <name type="scientific">Nakamurella antarctica</name>
    <dbReference type="NCBI Taxonomy" id="1902245"/>
    <lineage>
        <taxon>Bacteria</taxon>
        <taxon>Bacillati</taxon>
        <taxon>Actinomycetota</taxon>
        <taxon>Actinomycetes</taxon>
        <taxon>Nakamurellales</taxon>
        <taxon>Nakamurellaceae</taxon>
        <taxon>Nakamurella</taxon>
    </lineage>
</organism>
<keyword evidence="5" id="KW-1185">Reference proteome</keyword>
<reference evidence="4 5" key="1">
    <citation type="submission" date="2018-11" db="EMBL/GenBank/DDBJ databases">
        <authorList>
            <person name="Da X."/>
        </authorList>
    </citation>
    <scope>NUCLEOTIDE SEQUENCE [LARGE SCALE GENOMIC DNA]</scope>
    <source>
        <strain evidence="4 5">S14-144</strain>
    </source>
</reference>
<dbReference type="Gene3D" id="3.40.50.2000">
    <property type="entry name" value="Glycogen Phosphorylase B"/>
    <property type="match status" value="2"/>
</dbReference>
<keyword evidence="2 4" id="KW-0808">Transferase</keyword>
<feature type="domain" description="Glycosyltransferase subfamily 4-like N-terminal" evidence="3">
    <location>
        <begin position="15"/>
        <end position="170"/>
    </location>
</feature>
<name>A0A3G8ZXZ8_9ACTN</name>
<dbReference type="PANTHER" id="PTHR46401:SF2">
    <property type="entry name" value="GLYCOSYLTRANSFERASE WBBK-RELATED"/>
    <property type="match status" value="1"/>
</dbReference>
<dbReference type="AlphaFoldDB" id="A0A3G8ZXZ8"/>
<dbReference type="GO" id="GO:0016757">
    <property type="term" value="F:glycosyltransferase activity"/>
    <property type="evidence" value="ECO:0007669"/>
    <property type="project" value="UniProtKB-KW"/>
</dbReference>
<evidence type="ECO:0000256" key="2">
    <source>
        <dbReference type="ARBA" id="ARBA00022679"/>
    </source>
</evidence>
<sequence length="367" mass="39228">MRVAVDATPLLGDRTGIGQYTAYLIEALARCDDVLLTAVPFTMRGGCRPSDLDASVRWRHLPFPARLLQRIWTSYDVPRVEMFAGSVDIFHGTNFVLPPSGHAKGVLTVHDLSYLKYPELVNDASLKYVSLVPKGLSRAQAILTPSHAIAEEIIASYNVDPAAVTVTPLGVDARWFTAATHTPSQPAQLDLPSEYILAVGTLEPRKGLDVLLQAYRQLASSREDIPPLVLIGTQGWGPELDLSGLSESQLIRPGYVGGEDLRSVVAGASTFVFPSRYEGFGLPPLEAMAAGVPVVATAIPTSHELLGGFADLVPVGDPAALADSILRSIQTPPSRTHLMAASAHVAQFTWSKCAQATIQAYSRVVGG</sequence>
<evidence type="ECO:0000313" key="5">
    <source>
        <dbReference type="Proteomes" id="UP000268084"/>
    </source>
</evidence>
<dbReference type="SUPFAM" id="SSF53756">
    <property type="entry name" value="UDP-Glycosyltransferase/glycogen phosphorylase"/>
    <property type="match status" value="1"/>
</dbReference>
<dbReference type="EMBL" id="CP034170">
    <property type="protein sequence ID" value="AZI58521.1"/>
    <property type="molecule type" value="Genomic_DNA"/>
</dbReference>
<evidence type="ECO:0000259" key="3">
    <source>
        <dbReference type="Pfam" id="PF13579"/>
    </source>
</evidence>
<accession>A0A3G8ZXZ8</accession>